<protein>
    <submittedName>
        <fullName evidence="1">Late expression factor 4</fullName>
    </submittedName>
</protein>
<organism evidence="1 2">
    <name type="scientific">Orgyia leucostigma nucleopolyhedrovirus</name>
    <dbReference type="NCBI Taxonomy" id="490711"/>
    <lineage>
        <taxon>Viruses</taxon>
        <taxon>Viruses incertae sedis</taxon>
        <taxon>Naldaviricetes</taxon>
        <taxon>Lefavirales</taxon>
        <taxon>Baculoviridae</taxon>
        <taxon>Alphabaculovirus</taxon>
        <taxon>Alphabaculovirus orleucostigmae</taxon>
    </lineage>
</organism>
<sequence>MSSFIEKEVSYSINLSQDLLYIILSSYISKKCFLSEKYVDFVDENDVRIRLRQNSFDSTLKTVQSFQKIVHAYGNALVPLVQRISVEQSVHRDQVSPRLKRILTCRVYRVPDRPEIEIKFEQVYLERNMGDNFDSLMASKQIALLNLLQRDKRESVTKNSHLGSDEILAYIRVEYEYVGETPDPIVLDRLAALVADMDAVSHCQNIGPLLPYTTLKNNIIYRKFQEEKLLRELNYDAAIAAGGFKWALKLDGIRGKGLFTRDSIIMFMDDMRMYSGSLPWLFSVNNAVAFQCELVGDTVTYITDLLHVFKYTYNNKTQYECSLDGYDINAVAAVECLSRMHAKNPEGVKLTDWHTGETMLVKFQVFMDPPLRTDGYSTIPTDGFVVLDAAERYIKYKYNKTVELEYDADEKVFKSLNGPLTNYTVVTSDGVALYHEKIYETVIDCETKTVTVIKLRPDRLVPQVIGNGDEVVVVKPTK</sequence>
<accession>B0FDU6</accession>
<dbReference type="OrthoDB" id="6452at10239"/>
<dbReference type="Proteomes" id="UP000203316">
    <property type="component" value="Segment"/>
</dbReference>
<gene>
    <name evidence="1" type="primary">lef4</name>
</gene>
<reference evidence="1 2" key="1">
    <citation type="submission" date="2007-11" db="EMBL/GenBank/DDBJ databases">
        <title>Sequence and organization of Orgyia leucostigma nucleopolyhedrovirus genome.</title>
        <authorList>
            <person name="Eveleigh R.J.M."/>
            <person name="Lapointe R."/>
            <person name="Graham R.I."/>
            <person name="Lauzon H.A.M."/>
            <person name="Pavlik L."/>
            <person name="Arif B.M."/>
            <person name="Lucarotti C.J."/>
        </authorList>
    </citation>
    <scope>NUCLEOTIDE SEQUENCE [LARGE SCALE GENOMIC DNA]</scope>
    <source>
        <strain evidence="1">CFS-77</strain>
    </source>
</reference>
<dbReference type="KEGG" id="vg:5850473"/>
<keyword evidence="2" id="KW-1185">Reference proteome</keyword>
<evidence type="ECO:0000313" key="1">
    <source>
        <dbReference type="EMBL" id="ABY65804.1"/>
    </source>
</evidence>
<dbReference type="InterPro" id="IPR007790">
    <property type="entry name" value="LEF-4"/>
</dbReference>
<dbReference type="GO" id="GO:0006355">
    <property type="term" value="P:regulation of DNA-templated transcription"/>
    <property type="evidence" value="ECO:0007669"/>
    <property type="project" value="InterPro"/>
</dbReference>
<proteinExistence type="predicted"/>
<evidence type="ECO:0000313" key="2">
    <source>
        <dbReference type="Proteomes" id="UP000203316"/>
    </source>
</evidence>
<dbReference type="GeneID" id="5850473"/>
<name>B0FDU6_9ABAC</name>
<dbReference type="RefSeq" id="YP_001650988.1">
    <property type="nucleotide sequence ID" value="NC_010276.1"/>
</dbReference>
<dbReference type="EMBL" id="EU309041">
    <property type="protein sequence ID" value="ABY65804.1"/>
    <property type="molecule type" value="Genomic_DNA"/>
</dbReference>
<dbReference type="Pfam" id="PF05098">
    <property type="entry name" value="LEF-4"/>
    <property type="match status" value="1"/>
</dbReference>